<organism evidence="1 2">
    <name type="scientific">Candidatus Enterococcus ferrettii</name>
    <dbReference type="NCBI Taxonomy" id="2815324"/>
    <lineage>
        <taxon>Bacteria</taxon>
        <taxon>Bacillati</taxon>
        <taxon>Bacillota</taxon>
        <taxon>Bacilli</taxon>
        <taxon>Lactobacillales</taxon>
        <taxon>Enterococcaceae</taxon>
        <taxon>Enterococcus</taxon>
    </lineage>
</organism>
<evidence type="ECO:0000313" key="2">
    <source>
        <dbReference type="Proteomes" id="UP000664357"/>
    </source>
</evidence>
<gene>
    <name evidence="1" type="ORF">JZO67_000921</name>
</gene>
<name>A0ABV0ENL9_9ENTE</name>
<comment type="caution">
    <text evidence="1">The sequence shown here is derived from an EMBL/GenBank/DDBJ whole genome shotgun (WGS) entry which is preliminary data.</text>
</comment>
<accession>A0ABV0ENL9</accession>
<keyword evidence="2" id="KW-1185">Reference proteome</keyword>
<reference evidence="1 2" key="2">
    <citation type="submission" date="2024-02" db="EMBL/GenBank/DDBJ databases">
        <title>The Genome Sequence of Enterococcus sp. DIV0159.</title>
        <authorList>
            <person name="Earl A."/>
            <person name="Manson A."/>
            <person name="Gilmore M."/>
            <person name="Sanders J."/>
            <person name="Shea T."/>
            <person name="Howe W."/>
            <person name="Livny J."/>
            <person name="Cuomo C."/>
            <person name="Neafsey D."/>
            <person name="Birren B."/>
        </authorList>
    </citation>
    <scope>NUCLEOTIDE SEQUENCE [LARGE SCALE GENOMIC DNA]</scope>
    <source>
        <strain evidence="1 2">665A</strain>
    </source>
</reference>
<protein>
    <submittedName>
        <fullName evidence="1">Uncharacterized protein</fullName>
    </submittedName>
</protein>
<dbReference type="RefSeq" id="WP_207700739.1">
    <property type="nucleotide sequence ID" value="NZ_JAFREL020000001.1"/>
</dbReference>
<dbReference type="Proteomes" id="UP000664357">
    <property type="component" value="Unassembled WGS sequence"/>
</dbReference>
<sequence>MYEEIFQELHLSVIELPIEWAAEIPVYSGYLKELPFITGEGHSKKELYRQLIQQYQTYRAEQEEEEDEETLLSAKDFLRYYDGETPDDFSWFKEEENE</sequence>
<proteinExistence type="predicted"/>
<dbReference type="EMBL" id="JAFREL020000001">
    <property type="protein sequence ID" value="MEO1768982.1"/>
    <property type="molecule type" value="Genomic_DNA"/>
</dbReference>
<evidence type="ECO:0000313" key="1">
    <source>
        <dbReference type="EMBL" id="MEO1768982.1"/>
    </source>
</evidence>
<reference evidence="1 2" key="1">
    <citation type="submission" date="2021-03" db="EMBL/GenBank/DDBJ databases">
        <authorList>
            <person name="Gilmore M.S."/>
            <person name="Schwartzman J."/>
            <person name="Van Tyne D."/>
            <person name="Martin M."/>
            <person name="Earl A.M."/>
            <person name="Manson A.L."/>
            <person name="Straub T."/>
            <person name="Salamzade R."/>
            <person name="Saavedra J."/>
            <person name="Lebreton F."/>
            <person name="Prichula J."/>
            <person name="Schaufler K."/>
            <person name="Gaca A."/>
            <person name="Sgardioli B."/>
            <person name="Wagenaar J."/>
            <person name="Strong T."/>
        </authorList>
    </citation>
    <scope>NUCLEOTIDE SEQUENCE [LARGE SCALE GENOMIC DNA]</scope>
    <source>
        <strain evidence="1 2">665A</strain>
    </source>
</reference>